<evidence type="ECO:0000313" key="2">
    <source>
        <dbReference type="EMBL" id="KAF4510461.1"/>
    </source>
</evidence>
<reference evidence="2 3" key="1">
    <citation type="journal article" date="2020" name="Genome Biol. Evol.">
        <title>A new high-quality draft genome assembly of the Chinese cordyceps Ophiocordyceps sinensis.</title>
        <authorList>
            <person name="Shu R."/>
            <person name="Zhang J."/>
            <person name="Meng Q."/>
            <person name="Zhang H."/>
            <person name="Zhou G."/>
            <person name="Li M."/>
            <person name="Wu P."/>
            <person name="Zhao Y."/>
            <person name="Chen C."/>
            <person name="Qin Q."/>
        </authorList>
    </citation>
    <scope>NUCLEOTIDE SEQUENCE [LARGE SCALE GENOMIC DNA]</scope>
    <source>
        <strain evidence="2 3">IOZ07</strain>
    </source>
</reference>
<name>A0A8H4PU08_9HYPO</name>
<feature type="region of interest" description="Disordered" evidence="1">
    <location>
        <begin position="40"/>
        <end position="72"/>
    </location>
</feature>
<dbReference type="AlphaFoldDB" id="A0A8H4PU08"/>
<gene>
    <name evidence="2" type="ORF">G6O67_002343</name>
</gene>
<feature type="compositionally biased region" description="Low complexity" evidence="1">
    <location>
        <begin position="53"/>
        <end position="65"/>
    </location>
</feature>
<proteinExistence type="predicted"/>
<dbReference type="Proteomes" id="UP000557566">
    <property type="component" value="Unassembled WGS sequence"/>
</dbReference>
<sequence length="72" mass="7478">MPGPTASYSISIPASPPPPSNLTSYSRFIHEHTKRQMESFGAVMSPGSGGSSVGSTSSTSLSNGVSHHEYHS</sequence>
<feature type="region of interest" description="Disordered" evidence="1">
    <location>
        <begin position="1"/>
        <end position="24"/>
    </location>
</feature>
<evidence type="ECO:0000313" key="3">
    <source>
        <dbReference type="Proteomes" id="UP000557566"/>
    </source>
</evidence>
<evidence type="ECO:0000256" key="1">
    <source>
        <dbReference type="SAM" id="MobiDB-lite"/>
    </source>
</evidence>
<feature type="compositionally biased region" description="Low complexity" evidence="1">
    <location>
        <begin position="1"/>
        <end position="13"/>
    </location>
</feature>
<protein>
    <submittedName>
        <fullName evidence="2">Uncharacterized protein</fullName>
    </submittedName>
</protein>
<keyword evidence="3" id="KW-1185">Reference proteome</keyword>
<organism evidence="2 3">
    <name type="scientific">Ophiocordyceps sinensis</name>
    <dbReference type="NCBI Taxonomy" id="72228"/>
    <lineage>
        <taxon>Eukaryota</taxon>
        <taxon>Fungi</taxon>
        <taxon>Dikarya</taxon>
        <taxon>Ascomycota</taxon>
        <taxon>Pezizomycotina</taxon>
        <taxon>Sordariomycetes</taxon>
        <taxon>Hypocreomycetidae</taxon>
        <taxon>Hypocreales</taxon>
        <taxon>Ophiocordycipitaceae</taxon>
        <taxon>Ophiocordyceps</taxon>
    </lineage>
</organism>
<dbReference type="EMBL" id="JAAVMX010000003">
    <property type="protein sequence ID" value="KAF4510461.1"/>
    <property type="molecule type" value="Genomic_DNA"/>
</dbReference>
<accession>A0A8H4PU08</accession>
<comment type="caution">
    <text evidence="2">The sequence shown here is derived from an EMBL/GenBank/DDBJ whole genome shotgun (WGS) entry which is preliminary data.</text>
</comment>